<evidence type="ECO:0000259" key="2">
    <source>
        <dbReference type="Pfam" id="PF00188"/>
    </source>
</evidence>
<name>A0ABD6CD14_9EURY</name>
<protein>
    <submittedName>
        <fullName evidence="3">CAP domain-containing protein</fullName>
    </submittedName>
</protein>
<dbReference type="InterPro" id="IPR014044">
    <property type="entry name" value="CAP_dom"/>
</dbReference>
<dbReference type="AlphaFoldDB" id="A0ABD6CD14"/>
<dbReference type="Pfam" id="PF00188">
    <property type="entry name" value="CAP"/>
    <property type="match status" value="1"/>
</dbReference>
<evidence type="ECO:0000313" key="3">
    <source>
        <dbReference type="EMBL" id="MFD1587566.1"/>
    </source>
</evidence>
<sequence length="252" mass="26673">MVNKAALSVLGVIVLVSMGVGILIGMQLGGTAGTQTNNGGGGGGATPIPDGGTGTPVPTAGPGSSPNGSSQNGGPAGDQETTVSVREFEDDAIETEIGRLINEERESRGLDELEVTGKLSSEVTTMSRNHSKQMAEERKLSHTIEGQSSLQRYRQNDLYSTCIFLSNGGGHNIDADGNKLETIAYAKAGRTYEHNNQYYYHENNTAVASAVVDRWFENQFLRPRLLYENANAVGVGVEITESGDVYATANVC</sequence>
<proteinExistence type="predicted"/>
<dbReference type="Proteomes" id="UP001597119">
    <property type="component" value="Unassembled WGS sequence"/>
</dbReference>
<dbReference type="Gene3D" id="3.40.33.10">
    <property type="entry name" value="CAP"/>
    <property type="match status" value="1"/>
</dbReference>
<keyword evidence="4" id="KW-1185">Reference proteome</keyword>
<dbReference type="CDD" id="cd05379">
    <property type="entry name" value="CAP_bacterial"/>
    <property type="match status" value="1"/>
</dbReference>
<dbReference type="SUPFAM" id="SSF55797">
    <property type="entry name" value="PR-1-like"/>
    <property type="match status" value="1"/>
</dbReference>
<reference evidence="3 4" key="1">
    <citation type="journal article" date="2019" name="Int. J. Syst. Evol. Microbiol.">
        <title>The Global Catalogue of Microorganisms (GCM) 10K type strain sequencing project: providing services to taxonomists for standard genome sequencing and annotation.</title>
        <authorList>
            <consortium name="The Broad Institute Genomics Platform"/>
            <consortium name="The Broad Institute Genome Sequencing Center for Infectious Disease"/>
            <person name="Wu L."/>
            <person name="Ma J."/>
        </authorList>
    </citation>
    <scope>NUCLEOTIDE SEQUENCE [LARGE SCALE GENOMIC DNA]</scope>
    <source>
        <strain evidence="3 4">CGMCC 1.12125</strain>
    </source>
</reference>
<feature type="region of interest" description="Disordered" evidence="1">
    <location>
        <begin position="35"/>
        <end position="81"/>
    </location>
</feature>
<dbReference type="InterPro" id="IPR035940">
    <property type="entry name" value="CAP_sf"/>
</dbReference>
<dbReference type="EMBL" id="JBHUDJ010000003">
    <property type="protein sequence ID" value="MFD1587566.1"/>
    <property type="molecule type" value="Genomic_DNA"/>
</dbReference>
<feature type="compositionally biased region" description="Low complexity" evidence="1">
    <location>
        <begin position="46"/>
        <end position="73"/>
    </location>
</feature>
<evidence type="ECO:0000256" key="1">
    <source>
        <dbReference type="SAM" id="MobiDB-lite"/>
    </source>
</evidence>
<accession>A0ABD6CD14</accession>
<organism evidence="3 4">
    <name type="scientific">Halorientalis brevis</name>
    <dbReference type="NCBI Taxonomy" id="1126241"/>
    <lineage>
        <taxon>Archaea</taxon>
        <taxon>Methanobacteriati</taxon>
        <taxon>Methanobacteriota</taxon>
        <taxon>Stenosarchaea group</taxon>
        <taxon>Halobacteria</taxon>
        <taxon>Halobacteriales</taxon>
        <taxon>Haloarculaceae</taxon>
        <taxon>Halorientalis</taxon>
    </lineage>
</organism>
<comment type="caution">
    <text evidence="3">The sequence shown here is derived from an EMBL/GenBank/DDBJ whole genome shotgun (WGS) entry which is preliminary data.</text>
</comment>
<feature type="domain" description="SCP" evidence="2">
    <location>
        <begin position="99"/>
        <end position="248"/>
    </location>
</feature>
<dbReference type="RefSeq" id="WP_247373005.1">
    <property type="nucleotide sequence ID" value="NZ_JALLGV010000001.1"/>
</dbReference>
<feature type="compositionally biased region" description="Gly residues" evidence="1">
    <location>
        <begin position="35"/>
        <end position="45"/>
    </location>
</feature>
<gene>
    <name evidence="3" type="ORF">ACFR9U_11265</name>
</gene>
<evidence type="ECO:0000313" key="4">
    <source>
        <dbReference type="Proteomes" id="UP001597119"/>
    </source>
</evidence>